<organism evidence="1 2">
    <name type="scientific">Sphingopyxis soli</name>
    <dbReference type="NCBI Taxonomy" id="592051"/>
    <lineage>
        <taxon>Bacteria</taxon>
        <taxon>Pseudomonadati</taxon>
        <taxon>Pseudomonadota</taxon>
        <taxon>Alphaproteobacteria</taxon>
        <taxon>Sphingomonadales</taxon>
        <taxon>Sphingomonadaceae</taxon>
        <taxon>Sphingopyxis</taxon>
    </lineage>
</organism>
<dbReference type="EMBL" id="BAAAFE010000007">
    <property type="protein sequence ID" value="GAA0864148.1"/>
    <property type="molecule type" value="Genomic_DNA"/>
</dbReference>
<protein>
    <recommendedName>
        <fullName evidence="3">Carrier domain-containing protein</fullName>
    </recommendedName>
</protein>
<sequence length="75" mass="8053">MDSATFLAKVAEVLDYDGDIARGQNLEDIDMWDSLGILSIVELLEELGAEVDIDTINNLKTTDELIALAGGAVND</sequence>
<proteinExistence type="predicted"/>
<dbReference type="Proteomes" id="UP001500738">
    <property type="component" value="Unassembled WGS sequence"/>
</dbReference>
<dbReference type="SUPFAM" id="SSF47336">
    <property type="entry name" value="ACP-like"/>
    <property type="match status" value="1"/>
</dbReference>
<comment type="caution">
    <text evidence="1">The sequence shown here is derived from an EMBL/GenBank/DDBJ whole genome shotgun (WGS) entry which is preliminary data.</text>
</comment>
<keyword evidence="2" id="KW-1185">Reference proteome</keyword>
<reference evidence="1 2" key="1">
    <citation type="journal article" date="2019" name="Int. J. Syst. Evol. Microbiol.">
        <title>The Global Catalogue of Microorganisms (GCM) 10K type strain sequencing project: providing services to taxonomists for standard genome sequencing and annotation.</title>
        <authorList>
            <consortium name="The Broad Institute Genomics Platform"/>
            <consortium name="The Broad Institute Genome Sequencing Center for Infectious Disease"/>
            <person name="Wu L."/>
            <person name="Ma J."/>
        </authorList>
    </citation>
    <scope>NUCLEOTIDE SEQUENCE [LARGE SCALE GENOMIC DNA]</scope>
    <source>
        <strain evidence="1 2">JCM 15910</strain>
    </source>
</reference>
<accession>A0ABN1M4L6</accession>
<gene>
    <name evidence="1" type="ORF">GCM10009115_17510</name>
</gene>
<dbReference type="InterPro" id="IPR036736">
    <property type="entry name" value="ACP-like_sf"/>
</dbReference>
<dbReference type="RefSeq" id="WP_215353265.1">
    <property type="nucleotide sequence ID" value="NZ_BAAAFE010000007.1"/>
</dbReference>
<name>A0ABN1M4L6_9SPHN</name>
<evidence type="ECO:0000313" key="2">
    <source>
        <dbReference type="Proteomes" id="UP001500738"/>
    </source>
</evidence>
<evidence type="ECO:0008006" key="3">
    <source>
        <dbReference type="Google" id="ProtNLM"/>
    </source>
</evidence>
<evidence type="ECO:0000313" key="1">
    <source>
        <dbReference type="EMBL" id="GAA0864148.1"/>
    </source>
</evidence>
<dbReference type="Gene3D" id="1.10.1200.10">
    <property type="entry name" value="ACP-like"/>
    <property type="match status" value="1"/>
</dbReference>